<dbReference type="AlphaFoldDB" id="A0A8J4XD20"/>
<protein>
    <submittedName>
        <fullName evidence="2">Gypsy-16 si</fullName>
    </submittedName>
</protein>
<feature type="compositionally biased region" description="Polar residues" evidence="1">
    <location>
        <begin position="130"/>
        <end position="144"/>
    </location>
</feature>
<keyword evidence="3" id="KW-1185">Reference proteome</keyword>
<gene>
    <name evidence="2" type="ORF">DAT39_006624</name>
</gene>
<sequence>MQLIKHGILIDTEAGVANQSGKSDDSSTAQAVVEPKEPARKDPTVVGSPLNDPKLALQLKQLDLELARKHYEAQLLQFRMVELESQREIKLKELELALRNKPASDSLVRGPLSPGRASSPVPHPAPATPVQANELSPALSGSSA</sequence>
<proteinExistence type="predicted"/>
<comment type="caution">
    <text evidence="2">The sequence shown here is derived from an EMBL/GenBank/DDBJ whole genome shotgun (WGS) entry which is preliminary data.</text>
</comment>
<feature type="compositionally biased region" description="Polar residues" evidence="1">
    <location>
        <begin position="17"/>
        <end position="30"/>
    </location>
</feature>
<feature type="non-terminal residue" evidence="2">
    <location>
        <position position="144"/>
    </location>
</feature>
<feature type="compositionally biased region" description="Basic and acidic residues" evidence="1">
    <location>
        <begin position="34"/>
        <end position="43"/>
    </location>
</feature>
<feature type="region of interest" description="Disordered" evidence="1">
    <location>
        <begin position="100"/>
        <end position="144"/>
    </location>
</feature>
<reference evidence="2" key="1">
    <citation type="submission" date="2020-07" db="EMBL/GenBank/DDBJ databases">
        <title>Clarias magur genome sequencing, assembly and annotation.</title>
        <authorList>
            <person name="Kushwaha B."/>
            <person name="Kumar R."/>
            <person name="Das P."/>
            <person name="Joshi C.G."/>
            <person name="Kumar D."/>
            <person name="Nagpure N.S."/>
            <person name="Pandey M."/>
            <person name="Agarwal S."/>
            <person name="Srivastava S."/>
            <person name="Singh M."/>
            <person name="Sahoo L."/>
            <person name="Jayasankar P."/>
            <person name="Meher P.K."/>
            <person name="Koringa P.G."/>
            <person name="Iquebal M.A."/>
            <person name="Das S.P."/>
            <person name="Bit A."/>
            <person name="Patnaik S."/>
            <person name="Patel N."/>
            <person name="Shah T.M."/>
            <person name="Hinsu A."/>
            <person name="Jena J.K."/>
        </authorList>
    </citation>
    <scope>NUCLEOTIDE SEQUENCE</scope>
    <source>
        <strain evidence="2">CIFAMagur01</strain>
        <tissue evidence="2">Testis</tissue>
    </source>
</reference>
<accession>A0A8J4XD20</accession>
<dbReference type="Proteomes" id="UP000727407">
    <property type="component" value="Unassembled WGS sequence"/>
</dbReference>
<feature type="region of interest" description="Disordered" evidence="1">
    <location>
        <begin position="16"/>
        <end position="51"/>
    </location>
</feature>
<name>A0A8J4XD20_CLAMG</name>
<evidence type="ECO:0000313" key="2">
    <source>
        <dbReference type="EMBL" id="KAF5903663.1"/>
    </source>
</evidence>
<evidence type="ECO:0000313" key="3">
    <source>
        <dbReference type="Proteomes" id="UP000727407"/>
    </source>
</evidence>
<evidence type="ECO:0000256" key="1">
    <source>
        <dbReference type="SAM" id="MobiDB-lite"/>
    </source>
</evidence>
<dbReference type="EMBL" id="QNUK01000070">
    <property type="protein sequence ID" value="KAF5903663.1"/>
    <property type="molecule type" value="Genomic_DNA"/>
</dbReference>
<organism evidence="2 3">
    <name type="scientific">Clarias magur</name>
    <name type="common">Asian catfish</name>
    <name type="synonym">Macropteronotus magur</name>
    <dbReference type="NCBI Taxonomy" id="1594786"/>
    <lineage>
        <taxon>Eukaryota</taxon>
        <taxon>Metazoa</taxon>
        <taxon>Chordata</taxon>
        <taxon>Craniata</taxon>
        <taxon>Vertebrata</taxon>
        <taxon>Euteleostomi</taxon>
        <taxon>Actinopterygii</taxon>
        <taxon>Neopterygii</taxon>
        <taxon>Teleostei</taxon>
        <taxon>Ostariophysi</taxon>
        <taxon>Siluriformes</taxon>
        <taxon>Clariidae</taxon>
        <taxon>Clarias</taxon>
    </lineage>
</organism>